<evidence type="ECO:0000256" key="5">
    <source>
        <dbReference type="ARBA" id="ARBA00022617"/>
    </source>
</evidence>
<evidence type="ECO:0000256" key="1">
    <source>
        <dbReference type="ARBA" id="ARBA00001970"/>
    </source>
</evidence>
<name>A0ABU8XRA2_9PROT</name>
<evidence type="ECO:0000256" key="12">
    <source>
        <dbReference type="ARBA" id="ARBA00037975"/>
    </source>
</evidence>
<evidence type="ECO:0000256" key="9">
    <source>
        <dbReference type="ARBA" id="ARBA00022989"/>
    </source>
</evidence>
<evidence type="ECO:0000256" key="11">
    <source>
        <dbReference type="ARBA" id="ARBA00023136"/>
    </source>
</evidence>
<gene>
    <name evidence="15" type="ORF">U1T56_11200</name>
</gene>
<evidence type="ECO:0000256" key="2">
    <source>
        <dbReference type="ARBA" id="ARBA00004651"/>
    </source>
</evidence>
<dbReference type="SUPFAM" id="SSF81342">
    <property type="entry name" value="Transmembrane di-heme cytochromes"/>
    <property type="match status" value="1"/>
</dbReference>
<dbReference type="Pfam" id="PF01292">
    <property type="entry name" value="Ni_hydr_CYTB"/>
    <property type="match status" value="1"/>
</dbReference>
<evidence type="ECO:0000256" key="13">
    <source>
        <dbReference type="SAM" id="Phobius"/>
    </source>
</evidence>
<keyword evidence="5" id="KW-0349">Heme</keyword>
<feature type="transmembrane region" description="Helical" evidence="13">
    <location>
        <begin position="12"/>
        <end position="35"/>
    </location>
</feature>
<comment type="subcellular location">
    <subcellularLocation>
        <location evidence="2">Cell membrane</location>
        <topology evidence="2">Multi-pass membrane protein</topology>
    </subcellularLocation>
</comment>
<evidence type="ECO:0000256" key="6">
    <source>
        <dbReference type="ARBA" id="ARBA00022692"/>
    </source>
</evidence>
<dbReference type="InterPro" id="IPR052168">
    <property type="entry name" value="Cytochrome_b561_oxidase"/>
</dbReference>
<proteinExistence type="inferred from homology"/>
<feature type="transmembrane region" description="Helical" evidence="13">
    <location>
        <begin position="144"/>
        <end position="165"/>
    </location>
</feature>
<evidence type="ECO:0000313" key="16">
    <source>
        <dbReference type="Proteomes" id="UP001375743"/>
    </source>
</evidence>
<feature type="transmembrane region" description="Helical" evidence="13">
    <location>
        <begin position="92"/>
        <end position="114"/>
    </location>
</feature>
<keyword evidence="11 13" id="KW-0472">Membrane</keyword>
<keyword evidence="10" id="KW-0408">Iron</keyword>
<comment type="similarity">
    <text evidence="12">Belongs to the cytochrome b561 family.</text>
</comment>
<keyword evidence="7" id="KW-0479">Metal-binding</keyword>
<protein>
    <submittedName>
        <fullName evidence="15">Cytochrome b/b6 domain-containing protein</fullName>
    </submittedName>
</protein>
<evidence type="ECO:0000256" key="7">
    <source>
        <dbReference type="ARBA" id="ARBA00022723"/>
    </source>
</evidence>
<dbReference type="PANTHER" id="PTHR30529">
    <property type="entry name" value="CYTOCHROME B561"/>
    <property type="match status" value="1"/>
</dbReference>
<evidence type="ECO:0000256" key="10">
    <source>
        <dbReference type="ARBA" id="ARBA00023004"/>
    </source>
</evidence>
<feature type="domain" description="Cytochrome b561 bacterial/Ni-hydrogenase" evidence="14">
    <location>
        <begin position="10"/>
        <end position="181"/>
    </location>
</feature>
<evidence type="ECO:0000256" key="4">
    <source>
        <dbReference type="ARBA" id="ARBA00022475"/>
    </source>
</evidence>
<comment type="caution">
    <text evidence="15">The sequence shown here is derived from an EMBL/GenBank/DDBJ whole genome shotgun (WGS) entry which is preliminary data.</text>
</comment>
<keyword evidence="9 13" id="KW-1133">Transmembrane helix</keyword>
<accession>A0ABU8XRA2</accession>
<dbReference type="RefSeq" id="WP_418159565.1">
    <property type="nucleotide sequence ID" value="NZ_JBBLZC010000009.1"/>
</dbReference>
<keyword evidence="6 13" id="KW-0812">Transmembrane</keyword>
<reference evidence="15 16" key="1">
    <citation type="submission" date="2024-01" db="EMBL/GenBank/DDBJ databases">
        <title>Multi-omics insights into the function and evolution of sodium benzoate biodegradation pathways in Benzoatithermus flavus gen. nov., sp. nov. from hot spring.</title>
        <authorList>
            <person name="Hu C.-J."/>
            <person name="Li W.-J."/>
        </authorList>
    </citation>
    <scope>NUCLEOTIDE SEQUENCE [LARGE SCALE GENOMIC DNA]</scope>
    <source>
        <strain evidence="15 16">SYSU G07066</strain>
    </source>
</reference>
<evidence type="ECO:0000259" key="14">
    <source>
        <dbReference type="Pfam" id="PF01292"/>
    </source>
</evidence>
<evidence type="ECO:0000256" key="8">
    <source>
        <dbReference type="ARBA" id="ARBA00022982"/>
    </source>
</evidence>
<evidence type="ECO:0000313" key="15">
    <source>
        <dbReference type="EMBL" id="MEK0083721.1"/>
    </source>
</evidence>
<feature type="transmembrane region" description="Helical" evidence="13">
    <location>
        <begin position="47"/>
        <end position="71"/>
    </location>
</feature>
<keyword evidence="3" id="KW-0813">Transport</keyword>
<comment type="cofactor">
    <cofactor evidence="1">
        <name>heme b</name>
        <dbReference type="ChEBI" id="CHEBI:60344"/>
    </cofactor>
</comment>
<dbReference type="EMBL" id="JBBLZC010000009">
    <property type="protein sequence ID" value="MEK0083721.1"/>
    <property type="molecule type" value="Genomic_DNA"/>
</dbReference>
<keyword evidence="16" id="KW-1185">Reference proteome</keyword>
<dbReference type="PANTHER" id="PTHR30529:SF7">
    <property type="entry name" value="CYTOCHROME B561 BACTERIAL_NI-HYDROGENASE DOMAIN-CONTAINING PROTEIN"/>
    <property type="match status" value="1"/>
</dbReference>
<dbReference type="InterPro" id="IPR011577">
    <property type="entry name" value="Cyt_b561_bac/Ni-Hgenase"/>
</dbReference>
<sequence>MLVKDSRSGYGLVSIALHWSSAFLVAALVWLGWTFTELPRGPERDALAALHISLGFLALFLAAARLGWRLACGMPAAASSRPRVLEERLARIVHRLLLAVLLLLPLTGILTVAATGRTPMPFGLPVPIPLVPQSPLLHEVGETLHVVMANFLLLPLVGLHVLGALKHHLLDRDATLRRMLRPAAGPAGA</sequence>
<keyword evidence="4" id="KW-1003">Cell membrane</keyword>
<dbReference type="InterPro" id="IPR016174">
    <property type="entry name" value="Di-haem_cyt_TM"/>
</dbReference>
<organism evidence="15 16">
    <name type="scientific">Benzoatithermus flavus</name>
    <dbReference type="NCBI Taxonomy" id="3108223"/>
    <lineage>
        <taxon>Bacteria</taxon>
        <taxon>Pseudomonadati</taxon>
        <taxon>Pseudomonadota</taxon>
        <taxon>Alphaproteobacteria</taxon>
        <taxon>Geminicoccales</taxon>
        <taxon>Geminicoccaceae</taxon>
        <taxon>Benzoatithermus</taxon>
    </lineage>
</organism>
<dbReference type="Proteomes" id="UP001375743">
    <property type="component" value="Unassembled WGS sequence"/>
</dbReference>
<evidence type="ECO:0000256" key="3">
    <source>
        <dbReference type="ARBA" id="ARBA00022448"/>
    </source>
</evidence>
<keyword evidence="8" id="KW-0249">Electron transport</keyword>